<dbReference type="CDD" id="cd01948">
    <property type="entry name" value="EAL"/>
    <property type="match status" value="1"/>
</dbReference>
<dbReference type="Pfam" id="PF08448">
    <property type="entry name" value="PAS_4"/>
    <property type="match status" value="1"/>
</dbReference>
<evidence type="ECO:0000259" key="2">
    <source>
        <dbReference type="PROSITE" id="PS50883"/>
    </source>
</evidence>
<dbReference type="InterPro" id="IPR000160">
    <property type="entry name" value="GGDEF_dom"/>
</dbReference>
<dbReference type="PANTHER" id="PTHR44757:SF2">
    <property type="entry name" value="BIOFILM ARCHITECTURE MAINTENANCE PROTEIN MBAA"/>
    <property type="match status" value="1"/>
</dbReference>
<proteinExistence type="predicted"/>
<dbReference type="PROSITE" id="PS50887">
    <property type="entry name" value="GGDEF"/>
    <property type="match status" value="1"/>
</dbReference>
<dbReference type="PROSITE" id="PS50113">
    <property type="entry name" value="PAC"/>
    <property type="match status" value="1"/>
</dbReference>
<dbReference type="SMART" id="SM00091">
    <property type="entry name" value="PAS"/>
    <property type="match status" value="2"/>
</dbReference>
<feature type="domain" description="PAC" evidence="1">
    <location>
        <begin position="241"/>
        <end position="292"/>
    </location>
</feature>
<organism evidence="4 5">
    <name type="scientific">Acinetobacter bohemicus</name>
    <dbReference type="NCBI Taxonomy" id="1435036"/>
    <lineage>
        <taxon>Bacteria</taxon>
        <taxon>Pseudomonadati</taxon>
        <taxon>Pseudomonadota</taxon>
        <taxon>Gammaproteobacteria</taxon>
        <taxon>Moraxellales</taxon>
        <taxon>Moraxellaceae</taxon>
        <taxon>Acinetobacter</taxon>
    </lineage>
</organism>
<dbReference type="NCBIfam" id="TIGR00254">
    <property type="entry name" value="GGDEF"/>
    <property type="match status" value="1"/>
</dbReference>
<dbReference type="Gene3D" id="3.20.20.450">
    <property type="entry name" value="EAL domain"/>
    <property type="match status" value="1"/>
</dbReference>
<dbReference type="Gene3D" id="3.30.450.20">
    <property type="entry name" value="PAS domain"/>
    <property type="match status" value="2"/>
</dbReference>
<dbReference type="InterPro" id="IPR029787">
    <property type="entry name" value="Nucleotide_cyclase"/>
</dbReference>
<dbReference type="InterPro" id="IPR001633">
    <property type="entry name" value="EAL_dom"/>
</dbReference>
<gene>
    <name evidence="4" type="ORF">SAMN05444586_101837</name>
</gene>
<sequence>MVILKWVSCMKYIFKNKLVPLRQEFNIQLDHINAASKVKLHTENLMSQALLDELPQLIWVKSQQNQYYYNQAMCQYIGKNLNQHDINFWQKFVHPEDFEHFIVLWQHSLLTQQDFEKECRIKHVQKGYRFCLISVQHQHKNLNNFVWMVTVTDIHEHYLKQLQLTQQIIAQSQMLDASLDGINMLTADGLVSYMNRSACLALDVSINEKKWGMPWLNLLPESMQNSGQHALHHAQKGEPAHFDGVKVISGQPAQYWDHTLTPILDKNGLTQSILCVSRDISPQKIAEKKLKQVIELDELTGLYNRRAFNKIFKKTIQNARQQQQSVGFLLIDLDYFKHINDTLGHIAGDYLLQILGQRLSGCFKSGVVVARLGGDEFAIIVPNLSDESELLQIAKTARLQLDIPICYAGQYINGGMSTGCAIYPRDAQNSSTLLQCADVALNDLKISGRGGIRMFKSSMFKAIELATKQLALARAIIQNDKIVPFYQPKVRLTDAKVIGFEALLRWYDKEGRIQLPSHIFSSFQDYELATRISEIMQLKVFQDMTQWLASGMQLLPISINAAPVEFLRDNYAETLLNRLAQFNIPYDMVEIEITEQSLSERGSDYVIRALNLLKKAGIHISLDDFGTGHSSLTRLRNYPVDCLKIDRNFIENMHDDPSAMAIVKAISQIGASISLNILVEGIEHLEQLDALKACDCHIGQGFYFHRPMAFDHITALLQPMNTNDA</sequence>
<dbReference type="PANTHER" id="PTHR44757">
    <property type="entry name" value="DIGUANYLATE CYCLASE DGCP"/>
    <property type="match status" value="1"/>
</dbReference>
<feature type="domain" description="GGDEF" evidence="3">
    <location>
        <begin position="324"/>
        <end position="457"/>
    </location>
</feature>
<protein>
    <submittedName>
        <fullName evidence="4">Diguanylate cyclase (GGDEF) domain-containing protein</fullName>
    </submittedName>
</protein>
<dbReference type="CDD" id="cd01949">
    <property type="entry name" value="GGDEF"/>
    <property type="match status" value="1"/>
</dbReference>
<keyword evidence="5" id="KW-1185">Reference proteome</keyword>
<dbReference type="Pfam" id="PF00563">
    <property type="entry name" value="EAL"/>
    <property type="match status" value="1"/>
</dbReference>
<dbReference type="InterPro" id="IPR013656">
    <property type="entry name" value="PAS_4"/>
</dbReference>
<dbReference type="SUPFAM" id="SSF55785">
    <property type="entry name" value="PYP-like sensor domain (PAS domain)"/>
    <property type="match status" value="2"/>
</dbReference>
<dbReference type="InterPro" id="IPR052155">
    <property type="entry name" value="Biofilm_reg_signaling"/>
</dbReference>
<dbReference type="SMART" id="SM00267">
    <property type="entry name" value="GGDEF"/>
    <property type="match status" value="1"/>
</dbReference>
<dbReference type="InterPro" id="IPR013655">
    <property type="entry name" value="PAS_fold_3"/>
</dbReference>
<dbReference type="SUPFAM" id="SSF55073">
    <property type="entry name" value="Nucleotide cyclase"/>
    <property type="match status" value="1"/>
</dbReference>
<dbReference type="InterPro" id="IPR035919">
    <property type="entry name" value="EAL_sf"/>
</dbReference>
<accession>A0A1I6UTB6</accession>
<evidence type="ECO:0000259" key="1">
    <source>
        <dbReference type="PROSITE" id="PS50113"/>
    </source>
</evidence>
<dbReference type="Pfam" id="PF08447">
    <property type="entry name" value="PAS_3"/>
    <property type="match status" value="1"/>
</dbReference>
<dbReference type="Pfam" id="PF00990">
    <property type="entry name" value="GGDEF"/>
    <property type="match status" value="1"/>
</dbReference>
<dbReference type="InterPro" id="IPR035965">
    <property type="entry name" value="PAS-like_dom_sf"/>
</dbReference>
<evidence type="ECO:0000313" key="4">
    <source>
        <dbReference type="EMBL" id="SFT04633.1"/>
    </source>
</evidence>
<dbReference type="SMART" id="SM00052">
    <property type="entry name" value="EAL"/>
    <property type="match status" value="1"/>
</dbReference>
<dbReference type="InterPro" id="IPR043128">
    <property type="entry name" value="Rev_trsase/Diguanyl_cyclase"/>
</dbReference>
<reference evidence="5" key="1">
    <citation type="submission" date="2016-10" db="EMBL/GenBank/DDBJ databases">
        <authorList>
            <person name="Varghese N."/>
            <person name="Submissions S."/>
        </authorList>
    </citation>
    <scope>NUCLEOTIDE SEQUENCE [LARGE SCALE GENOMIC DNA]</scope>
    <source>
        <strain evidence="5">ANC 5076</strain>
    </source>
</reference>
<dbReference type="SUPFAM" id="SSF141868">
    <property type="entry name" value="EAL domain-like"/>
    <property type="match status" value="1"/>
</dbReference>
<dbReference type="EMBL" id="FOZU01000018">
    <property type="protein sequence ID" value="SFT04633.1"/>
    <property type="molecule type" value="Genomic_DNA"/>
</dbReference>
<dbReference type="InterPro" id="IPR000014">
    <property type="entry name" value="PAS"/>
</dbReference>
<dbReference type="Proteomes" id="UP000182827">
    <property type="component" value="Unassembled WGS sequence"/>
</dbReference>
<feature type="domain" description="EAL" evidence="2">
    <location>
        <begin position="465"/>
        <end position="721"/>
    </location>
</feature>
<evidence type="ECO:0000259" key="3">
    <source>
        <dbReference type="PROSITE" id="PS50887"/>
    </source>
</evidence>
<name>A0A1I6UTB6_9GAMM</name>
<dbReference type="AlphaFoldDB" id="A0A1I6UTB6"/>
<dbReference type="CDD" id="cd00130">
    <property type="entry name" value="PAS"/>
    <property type="match status" value="1"/>
</dbReference>
<dbReference type="InterPro" id="IPR000700">
    <property type="entry name" value="PAS-assoc_C"/>
</dbReference>
<dbReference type="PROSITE" id="PS50883">
    <property type="entry name" value="EAL"/>
    <property type="match status" value="1"/>
</dbReference>
<evidence type="ECO:0000313" key="5">
    <source>
        <dbReference type="Proteomes" id="UP000182827"/>
    </source>
</evidence>
<dbReference type="Gene3D" id="3.30.70.270">
    <property type="match status" value="1"/>
</dbReference>